<dbReference type="AlphaFoldDB" id="A0A923NAD1"/>
<comment type="caution">
    <text evidence="2">The sequence shown here is derived from an EMBL/GenBank/DDBJ whole genome shotgun (WGS) entry which is preliminary data.</text>
</comment>
<dbReference type="Pfam" id="PF02589">
    <property type="entry name" value="LUD_dom"/>
    <property type="match status" value="1"/>
</dbReference>
<keyword evidence="3" id="KW-1185">Reference proteome</keyword>
<accession>A0A923NAD1</accession>
<dbReference type="EMBL" id="JACRWC010000050">
    <property type="protein sequence ID" value="MBC5999100.1"/>
    <property type="molecule type" value="Genomic_DNA"/>
</dbReference>
<dbReference type="PANTHER" id="PTHR36179">
    <property type="entry name" value="LUD_DOM DOMAIN-CONTAINING PROTEIN"/>
    <property type="match status" value="1"/>
</dbReference>
<evidence type="ECO:0000313" key="2">
    <source>
        <dbReference type="EMBL" id="MBC5999100.1"/>
    </source>
</evidence>
<dbReference type="RefSeq" id="WP_249286574.1">
    <property type="nucleotide sequence ID" value="NZ_JACRWC010000050.1"/>
</dbReference>
<dbReference type="InterPro" id="IPR003741">
    <property type="entry name" value="LUD_dom"/>
</dbReference>
<proteinExistence type="predicted"/>
<organism evidence="2 3">
    <name type="scientific">Lentihominibacter faecis</name>
    <dbReference type="NCBI Taxonomy" id="2764712"/>
    <lineage>
        <taxon>Bacteria</taxon>
        <taxon>Bacillati</taxon>
        <taxon>Bacillota</taxon>
        <taxon>Clostridia</taxon>
        <taxon>Peptostreptococcales</taxon>
        <taxon>Anaerovoracaceae</taxon>
        <taxon>Lentihominibacter</taxon>
    </lineage>
</organism>
<evidence type="ECO:0000313" key="3">
    <source>
        <dbReference type="Proteomes" id="UP000644115"/>
    </source>
</evidence>
<name>A0A923NAD1_9FIRM</name>
<evidence type="ECO:0000259" key="1">
    <source>
        <dbReference type="Pfam" id="PF02589"/>
    </source>
</evidence>
<gene>
    <name evidence="2" type="ORF">H8876_03690</name>
</gene>
<dbReference type="Proteomes" id="UP000644115">
    <property type="component" value="Unassembled WGS sequence"/>
</dbReference>
<dbReference type="PANTHER" id="PTHR36179:SF2">
    <property type="entry name" value="LUD DOMAIN-CONTAINING PROTEIN"/>
    <property type="match status" value="1"/>
</dbReference>
<feature type="domain" description="LUD" evidence="1">
    <location>
        <begin position="3"/>
        <end position="197"/>
    </location>
</feature>
<sequence>MNIEKTIKSLERNRFKVTYFEQAEDAAKYLDQAIDGKVVGFGDSITMKSMKLYERLSAHNEVHDPNQSTDNDEFLEIAMKCLDTEIYLTSVNAMSETGEMVNIDGTGNRVAASLFGHKKVYFVVTTSKIEESLEKAIWRARNVAGPKNAMKYNLRTPCVAKGGDRCYNCGSPDRICNTMNIYMKKMNDIDEVEVVLINDELGF</sequence>
<protein>
    <submittedName>
        <fullName evidence="2">Lactate utilization protein</fullName>
    </submittedName>
</protein>
<reference evidence="2" key="1">
    <citation type="submission" date="2020-08" db="EMBL/GenBank/DDBJ databases">
        <authorList>
            <person name="Liu C."/>
            <person name="Sun Q."/>
        </authorList>
    </citation>
    <scope>NUCLEOTIDE SEQUENCE</scope>
    <source>
        <strain evidence="2">BX16</strain>
    </source>
</reference>